<comment type="subcellular location">
    <subcellularLocation>
        <location evidence="1">Mitochondrion outer membrane</location>
        <topology evidence="1">Multi-pass membrane protein</topology>
    </subcellularLocation>
</comment>
<dbReference type="PANTHER" id="PTHR10780:SF18">
    <property type="entry name" value="LD43650P"/>
    <property type="match status" value="1"/>
</dbReference>
<dbReference type="RefSeq" id="XP_031553706.1">
    <property type="nucleotide sequence ID" value="XM_031697846.1"/>
</dbReference>
<dbReference type="InterPro" id="IPR023395">
    <property type="entry name" value="MCP_dom_sf"/>
</dbReference>
<dbReference type="InterPro" id="IPR018108">
    <property type="entry name" value="MCP_transmembrane"/>
</dbReference>
<feature type="repeat" description="Solcar" evidence="9">
    <location>
        <begin position="134"/>
        <end position="222"/>
    </location>
</feature>
<organism evidence="11 12">
    <name type="scientific">Actinia tenebrosa</name>
    <name type="common">Australian red waratah sea anemone</name>
    <dbReference type="NCBI Taxonomy" id="6105"/>
    <lineage>
        <taxon>Eukaryota</taxon>
        <taxon>Metazoa</taxon>
        <taxon>Cnidaria</taxon>
        <taxon>Anthozoa</taxon>
        <taxon>Hexacorallia</taxon>
        <taxon>Actiniaria</taxon>
        <taxon>Actiniidae</taxon>
        <taxon>Actinia</taxon>
    </lineage>
</organism>
<keyword evidence="4" id="KW-0677">Repeat</keyword>
<evidence type="ECO:0000256" key="6">
    <source>
        <dbReference type="ARBA" id="ARBA00022989"/>
    </source>
</evidence>
<dbReference type="SUPFAM" id="SSF103506">
    <property type="entry name" value="Mitochondrial carrier"/>
    <property type="match status" value="1"/>
</dbReference>
<keyword evidence="10" id="KW-0813">Transport</keyword>
<dbReference type="OrthoDB" id="10253709at2759"/>
<keyword evidence="5" id="KW-1000">Mitochondrion outer membrane</keyword>
<evidence type="ECO:0000256" key="4">
    <source>
        <dbReference type="ARBA" id="ARBA00022737"/>
    </source>
</evidence>
<dbReference type="KEGG" id="aten:116290744"/>
<dbReference type="FunCoup" id="A0A6P8HDF0">
    <property type="interactions" value="3231"/>
</dbReference>
<dbReference type="PANTHER" id="PTHR10780">
    <property type="entry name" value="MITOCHONDRIAL CARRIER HOMOLOG"/>
    <property type="match status" value="1"/>
</dbReference>
<dbReference type="GeneID" id="116290744"/>
<keyword evidence="11" id="KW-1185">Reference proteome</keyword>
<keyword evidence="8 9" id="KW-0472">Membrane</keyword>
<gene>
    <name evidence="12" type="primary">LOC116290744</name>
</gene>
<keyword evidence="7" id="KW-0496">Mitochondrion</keyword>
<dbReference type="Gene3D" id="1.50.40.10">
    <property type="entry name" value="Mitochondrial carrier domain"/>
    <property type="match status" value="1"/>
</dbReference>
<evidence type="ECO:0000256" key="9">
    <source>
        <dbReference type="PROSITE-ProRule" id="PRU00282"/>
    </source>
</evidence>
<dbReference type="Proteomes" id="UP000515163">
    <property type="component" value="Unplaced"/>
</dbReference>
<keyword evidence="6" id="KW-1133">Transmembrane helix</keyword>
<dbReference type="Pfam" id="PF00153">
    <property type="entry name" value="Mito_carr"/>
    <property type="match status" value="2"/>
</dbReference>
<evidence type="ECO:0000313" key="11">
    <source>
        <dbReference type="Proteomes" id="UP000515163"/>
    </source>
</evidence>
<evidence type="ECO:0000256" key="3">
    <source>
        <dbReference type="ARBA" id="ARBA00022692"/>
    </source>
</evidence>
<dbReference type="PROSITE" id="PS50920">
    <property type="entry name" value="SOLCAR"/>
    <property type="match status" value="2"/>
</dbReference>
<accession>A0A6P8HDF0</accession>
<evidence type="ECO:0000256" key="5">
    <source>
        <dbReference type="ARBA" id="ARBA00022787"/>
    </source>
</evidence>
<keyword evidence="3 9" id="KW-0812">Transmembrane</keyword>
<dbReference type="InParanoid" id="A0A6P8HDF0"/>
<evidence type="ECO:0000256" key="2">
    <source>
        <dbReference type="ARBA" id="ARBA00006375"/>
    </source>
</evidence>
<evidence type="ECO:0000256" key="10">
    <source>
        <dbReference type="RuleBase" id="RU000488"/>
    </source>
</evidence>
<feature type="repeat" description="Solcar" evidence="9">
    <location>
        <begin position="13"/>
        <end position="112"/>
    </location>
</feature>
<reference evidence="12" key="1">
    <citation type="submission" date="2025-08" db="UniProtKB">
        <authorList>
            <consortium name="RefSeq"/>
        </authorList>
    </citation>
    <scope>IDENTIFICATION</scope>
    <source>
        <tissue evidence="12">Tentacle</tissue>
    </source>
</reference>
<evidence type="ECO:0000256" key="1">
    <source>
        <dbReference type="ARBA" id="ARBA00004374"/>
    </source>
</evidence>
<evidence type="ECO:0000313" key="12">
    <source>
        <dbReference type="RefSeq" id="XP_031553706.1"/>
    </source>
</evidence>
<name>A0A6P8HDF0_ACTTE</name>
<proteinExistence type="inferred from homology"/>
<evidence type="ECO:0000256" key="7">
    <source>
        <dbReference type="ARBA" id="ARBA00023128"/>
    </source>
</evidence>
<dbReference type="AlphaFoldDB" id="A0A6P8HDF0"/>
<comment type="similarity">
    <text evidence="2 10">Belongs to the mitochondrial carrier (TC 2.A.29) family.</text>
</comment>
<evidence type="ECO:0000256" key="8">
    <source>
        <dbReference type="ARBA" id="ARBA00023136"/>
    </source>
</evidence>
<dbReference type="GO" id="GO:0005741">
    <property type="term" value="C:mitochondrial outer membrane"/>
    <property type="evidence" value="ECO:0007669"/>
    <property type="project" value="UniProtKB-SubCell"/>
</dbReference>
<sequence length="311" mass="34695">MAGMRYPGYPPDKNDKSPGLSLMLSLALNTATHPLTTVKVLVQVGHEPLPAVASKTIFGNPVMKLPGLLEYGKHIKKTDGFFGLYRGLVPRLVCGVIGSFVNDATLEALQSKDDPLSESFGLEPVEKEFKDEVKDFTIETCKQTAAKCIAVMVSHPFQVITVRMIVQYVGKETIYSGMFSSIREVFNNHGIFGFFDGVVPRLVGEVLSLWIYRTLHFFITQYGLDKEMAARKEINIYTTALSQWLSSLVTYPFTLVSNVMITNHVGLVAGEPPAMPVYTDWVDCFKQLRSSGDLWRGSSLLRRTAKMNKRK</sequence>
<protein>
    <submittedName>
        <fullName evidence="12">Mitochondrial carrier homolog 2-like</fullName>
    </submittedName>
</protein>